<evidence type="ECO:0000256" key="1">
    <source>
        <dbReference type="SAM" id="MobiDB-lite"/>
    </source>
</evidence>
<proteinExistence type="predicted"/>
<dbReference type="RefSeq" id="WP_189485846.1">
    <property type="nucleotide sequence ID" value="NZ_BMZB01000001.1"/>
</dbReference>
<reference evidence="3" key="2">
    <citation type="submission" date="2020-09" db="EMBL/GenBank/DDBJ databases">
        <authorList>
            <person name="Sun Q."/>
            <person name="Kim S."/>
        </authorList>
    </citation>
    <scope>NUCLEOTIDE SEQUENCE</scope>
    <source>
        <strain evidence="3">KCTC 32296</strain>
    </source>
</reference>
<evidence type="ECO:0008006" key="5">
    <source>
        <dbReference type="Google" id="ProtNLM"/>
    </source>
</evidence>
<feature type="chain" id="PRO_5037965626" description="PsbP C-terminal domain-containing protein" evidence="2">
    <location>
        <begin position="22"/>
        <end position="201"/>
    </location>
</feature>
<feature type="signal peptide" evidence="2">
    <location>
        <begin position="1"/>
        <end position="21"/>
    </location>
</feature>
<evidence type="ECO:0000313" key="4">
    <source>
        <dbReference type="Proteomes" id="UP000662572"/>
    </source>
</evidence>
<keyword evidence="2" id="KW-0732">Signal</keyword>
<keyword evidence="4" id="KW-1185">Reference proteome</keyword>
<reference evidence="3" key="1">
    <citation type="journal article" date="2014" name="Int. J. Syst. Evol. Microbiol.">
        <title>Complete genome sequence of Corynebacterium casei LMG S-19264T (=DSM 44701T), isolated from a smear-ripened cheese.</title>
        <authorList>
            <consortium name="US DOE Joint Genome Institute (JGI-PGF)"/>
            <person name="Walter F."/>
            <person name="Albersmeier A."/>
            <person name="Kalinowski J."/>
            <person name="Ruckert C."/>
        </authorList>
    </citation>
    <scope>NUCLEOTIDE SEQUENCE</scope>
    <source>
        <strain evidence="3">KCTC 32296</strain>
    </source>
</reference>
<gene>
    <name evidence="3" type="ORF">GCM10011273_16200</name>
</gene>
<name>A0A918Q1S3_9CAUL</name>
<comment type="caution">
    <text evidence="3">The sequence shown here is derived from an EMBL/GenBank/DDBJ whole genome shotgun (WGS) entry which is preliminary data.</text>
</comment>
<feature type="region of interest" description="Disordered" evidence="1">
    <location>
        <begin position="87"/>
        <end position="106"/>
    </location>
</feature>
<evidence type="ECO:0000313" key="3">
    <source>
        <dbReference type="EMBL" id="GGZ30578.1"/>
    </source>
</evidence>
<dbReference type="AlphaFoldDB" id="A0A918Q1S3"/>
<dbReference type="Proteomes" id="UP000662572">
    <property type="component" value="Unassembled WGS sequence"/>
</dbReference>
<evidence type="ECO:0000256" key="2">
    <source>
        <dbReference type="SAM" id="SignalP"/>
    </source>
</evidence>
<feature type="compositionally biased region" description="Basic and acidic residues" evidence="1">
    <location>
        <begin position="94"/>
        <end position="106"/>
    </location>
</feature>
<organism evidence="3 4">
    <name type="scientific">Asticcacaulis endophyticus</name>
    <dbReference type="NCBI Taxonomy" id="1395890"/>
    <lineage>
        <taxon>Bacteria</taxon>
        <taxon>Pseudomonadati</taxon>
        <taxon>Pseudomonadota</taxon>
        <taxon>Alphaproteobacteria</taxon>
        <taxon>Caulobacterales</taxon>
        <taxon>Caulobacteraceae</taxon>
        <taxon>Asticcacaulis</taxon>
    </lineage>
</organism>
<accession>A0A918Q1S3</accession>
<sequence length="201" mass="21384">MNLKSKLKTVAVIGVSVAVLAACGSGPRLVPAGKLTFGNASVTFSRDWSDIGVLSYHKAKKVRILSIDGPGLNRLYISDGLTSDDPLMVSPTAGDRKNAPAPRGKKDMSLSEQMEFVATSLNVLEYQKVETDNPKPVTVGDSRGVRFDFTAKTSDGLDIKGVAQAVSKGGLNYYIVYLAPAEHYFDASLKDALAVMDGAKV</sequence>
<dbReference type="EMBL" id="BMZB01000001">
    <property type="protein sequence ID" value="GGZ30578.1"/>
    <property type="molecule type" value="Genomic_DNA"/>
</dbReference>
<dbReference type="PROSITE" id="PS51257">
    <property type="entry name" value="PROKAR_LIPOPROTEIN"/>
    <property type="match status" value="1"/>
</dbReference>
<protein>
    <recommendedName>
        <fullName evidence="5">PsbP C-terminal domain-containing protein</fullName>
    </recommendedName>
</protein>